<dbReference type="RefSeq" id="WP_089024493.1">
    <property type="nucleotide sequence ID" value="NZ_NIQC01000041.1"/>
</dbReference>
<keyword evidence="3" id="KW-1185">Reference proteome</keyword>
<accession>A0A226BV84</accession>
<keyword evidence="1" id="KW-0812">Transmembrane</keyword>
<reference evidence="2 3" key="1">
    <citation type="submission" date="2017-06" db="EMBL/GenBank/DDBJ databases">
        <title>Draft Genome Sequence of Natranaerobius trueperi halophilic, alkalithermophilic bacteria from soda lakes.</title>
        <authorList>
            <person name="Zhao B."/>
        </authorList>
    </citation>
    <scope>NUCLEOTIDE SEQUENCE [LARGE SCALE GENOMIC DNA]</scope>
    <source>
        <strain evidence="2 3">DSM 18760</strain>
    </source>
</reference>
<organism evidence="2 3">
    <name type="scientific">Natranaerobius trueperi</name>
    <dbReference type="NCBI Taxonomy" id="759412"/>
    <lineage>
        <taxon>Bacteria</taxon>
        <taxon>Bacillati</taxon>
        <taxon>Bacillota</taxon>
        <taxon>Clostridia</taxon>
        <taxon>Natranaerobiales</taxon>
        <taxon>Natranaerobiaceae</taxon>
        <taxon>Natranaerobius</taxon>
    </lineage>
</organism>
<gene>
    <name evidence="2" type="ORF">CDO51_12135</name>
</gene>
<evidence type="ECO:0000256" key="1">
    <source>
        <dbReference type="SAM" id="Phobius"/>
    </source>
</evidence>
<comment type="caution">
    <text evidence="2">The sequence shown here is derived from an EMBL/GenBank/DDBJ whole genome shotgun (WGS) entry which is preliminary data.</text>
</comment>
<evidence type="ECO:0000313" key="2">
    <source>
        <dbReference type="EMBL" id="OWZ82791.1"/>
    </source>
</evidence>
<sequence>MTDITIGTCLLSFWIAAIVILEMLSIFGLLLMYINLLIYIMFILSLTLLIHVLIKYRSIIAILVGITIHITFYVLAIWAPVFESLEVRFLPHHLFVDIEGILTLNIRISELITPLAFTGLLVLLIRKLICSQLEVERHKGEEG</sequence>
<evidence type="ECO:0000313" key="3">
    <source>
        <dbReference type="Proteomes" id="UP000214588"/>
    </source>
</evidence>
<feature type="transmembrane region" description="Helical" evidence="1">
    <location>
        <begin position="36"/>
        <end position="54"/>
    </location>
</feature>
<feature type="transmembrane region" description="Helical" evidence="1">
    <location>
        <begin position="111"/>
        <end position="129"/>
    </location>
</feature>
<name>A0A226BV84_9FIRM</name>
<dbReference type="Proteomes" id="UP000214588">
    <property type="component" value="Unassembled WGS sequence"/>
</dbReference>
<proteinExistence type="predicted"/>
<feature type="transmembrane region" description="Helical" evidence="1">
    <location>
        <begin position="7"/>
        <end position="30"/>
    </location>
</feature>
<dbReference type="AlphaFoldDB" id="A0A226BV84"/>
<keyword evidence="1" id="KW-0472">Membrane</keyword>
<keyword evidence="1" id="KW-1133">Transmembrane helix</keyword>
<feature type="transmembrane region" description="Helical" evidence="1">
    <location>
        <begin position="61"/>
        <end position="81"/>
    </location>
</feature>
<protein>
    <submittedName>
        <fullName evidence="2">Uncharacterized protein</fullName>
    </submittedName>
</protein>
<dbReference type="EMBL" id="NIQC01000041">
    <property type="protein sequence ID" value="OWZ82791.1"/>
    <property type="molecule type" value="Genomic_DNA"/>
</dbReference>